<dbReference type="InterPro" id="IPR002701">
    <property type="entry name" value="CM_II_prokaryot"/>
</dbReference>
<evidence type="ECO:0000256" key="5">
    <source>
        <dbReference type="SAM" id="MobiDB-lite"/>
    </source>
</evidence>
<evidence type="ECO:0000313" key="9">
    <source>
        <dbReference type="Proteomes" id="UP001239397"/>
    </source>
</evidence>
<dbReference type="PANTHER" id="PTHR38041:SF2">
    <property type="entry name" value="SECRETED CHORISMATE MUTASE"/>
    <property type="match status" value="1"/>
</dbReference>
<feature type="compositionally biased region" description="Low complexity" evidence="5">
    <location>
        <begin position="33"/>
        <end position="53"/>
    </location>
</feature>
<accession>A0A9Y2NH84</accession>
<keyword evidence="3 6" id="KW-0732">Signal</keyword>
<feature type="region of interest" description="Disordered" evidence="5">
    <location>
        <begin position="33"/>
        <end position="58"/>
    </location>
</feature>
<dbReference type="InterPro" id="IPR036263">
    <property type="entry name" value="Chorismate_II_sf"/>
</dbReference>
<sequence length="216" mass="22441">MHVEVITKGLPLVLAAVAFSSMAGSGVTTAAASAAEPPSRPGSAAGSGSSLPTAPGPPGPLVDLAVRRLLVSDQVATAKFGTPQPIDDPAREQQELTQVRQQAVALGIDPDATVALFQDQITASKVVQRGLFTRWTAHPGLAPTTKPDLGRIRTRLDQLTAEILNQLADTETVRRADGTCRADLAVARVTAGALDHLDGLHRHALSIALQSVCRSA</sequence>
<organism evidence="8 9">
    <name type="scientific">Amycolatopsis mongoliensis</name>
    <dbReference type="NCBI Taxonomy" id="715475"/>
    <lineage>
        <taxon>Bacteria</taxon>
        <taxon>Bacillati</taxon>
        <taxon>Actinomycetota</taxon>
        <taxon>Actinomycetes</taxon>
        <taxon>Pseudonocardiales</taxon>
        <taxon>Pseudonocardiaceae</taxon>
        <taxon>Amycolatopsis</taxon>
    </lineage>
</organism>
<dbReference type="GO" id="GO:0046417">
    <property type="term" value="P:chorismate metabolic process"/>
    <property type="evidence" value="ECO:0007669"/>
    <property type="project" value="InterPro"/>
</dbReference>
<dbReference type="SUPFAM" id="SSF48600">
    <property type="entry name" value="Chorismate mutase II"/>
    <property type="match status" value="1"/>
</dbReference>
<gene>
    <name evidence="8" type="ORF">QRX60_47660</name>
</gene>
<dbReference type="NCBIfam" id="TIGR01806">
    <property type="entry name" value="CM_mono2"/>
    <property type="match status" value="1"/>
</dbReference>
<dbReference type="Gene3D" id="1.20.59.10">
    <property type="entry name" value="Chorismate mutase"/>
    <property type="match status" value="1"/>
</dbReference>
<evidence type="ECO:0000256" key="3">
    <source>
        <dbReference type="ARBA" id="ARBA00022729"/>
    </source>
</evidence>
<keyword evidence="9" id="KW-1185">Reference proteome</keyword>
<evidence type="ECO:0000256" key="4">
    <source>
        <dbReference type="ARBA" id="ARBA00023235"/>
    </source>
</evidence>
<dbReference type="AlphaFoldDB" id="A0A9Y2NH84"/>
<evidence type="ECO:0000256" key="6">
    <source>
        <dbReference type="SAM" id="SignalP"/>
    </source>
</evidence>
<evidence type="ECO:0000256" key="1">
    <source>
        <dbReference type="ARBA" id="ARBA00004817"/>
    </source>
</evidence>
<dbReference type="SMART" id="SM00830">
    <property type="entry name" value="CM_2"/>
    <property type="match status" value="1"/>
</dbReference>
<dbReference type="Proteomes" id="UP001239397">
    <property type="component" value="Chromosome"/>
</dbReference>
<dbReference type="PANTHER" id="PTHR38041">
    <property type="entry name" value="CHORISMATE MUTASE"/>
    <property type="match status" value="1"/>
</dbReference>
<dbReference type="NCBIfam" id="NF006741">
    <property type="entry name" value="PRK09269.1"/>
    <property type="match status" value="1"/>
</dbReference>
<dbReference type="InterPro" id="IPR036979">
    <property type="entry name" value="CM_dom_sf"/>
</dbReference>
<dbReference type="KEGG" id="amog:QRX60_47660"/>
<feature type="chain" id="PRO_5040827963" description="chorismate mutase" evidence="6">
    <location>
        <begin position="24"/>
        <end position="216"/>
    </location>
</feature>
<dbReference type="PROSITE" id="PS51168">
    <property type="entry name" value="CHORISMATE_MUT_2"/>
    <property type="match status" value="1"/>
</dbReference>
<reference evidence="8 9" key="1">
    <citation type="submission" date="2023-06" db="EMBL/GenBank/DDBJ databases">
        <authorList>
            <person name="Oyuntsetseg B."/>
            <person name="Kim S.B."/>
        </authorList>
    </citation>
    <scope>NUCLEOTIDE SEQUENCE [LARGE SCALE GENOMIC DNA]</scope>
    <source>
        <strain evidence="8 9">4-36</strain>
    </source>
</reference>
<dbReference type="EC" id="5.4.99.5" evidence="2"/>
<evidence type="ECO:0000256" key="2">
    <source>
        <dbReference type="ARBA" id="ARBA00012404"/>
    </source>
</evidence>
<dbReference type="Pfam" id="PF01817">
    <property type="entry name" value="CM_2"/>
    <property type="match status" value="1"/>
</dbReference>
<dbReference type="GO" id="GO:0004106">
    <property type="term" value="F:chorismate mutase activity"/>
    <property type="evidence" value="ECO:0007669"/>
    <property type="project" value="UniProtKB-EC"/>
</dbReference>
<evidence type="ECO:0000259" key="7">
    <source>
        <dbReference type="PROSITE" id="PS51168"/>
    </source>
</evidence>
<name>A0A9Y2NH84_9PSEU</name>
<keyword evidence="4 8" id="KW-0413">Isomerase</keyword>
<protein>
    <recommendedName>
        <fullName evidence="2">chorismate mutase</fullName>
        <ecNumber evidence="2">5.4.99.5</ecNumber>
    </recommendedName>
</protein>
<dbReference type="RefSeq" id="WP_285998064.1">
    <property type="nucleotide sequence ID" value="NZ_CP127295.1"/>
</dbReference>
<proteinExistence type="predicted"/>
<evidence type="ECO:0000313" key="8">
    <source>
        <dbReference type="EMBL" id="WIY01619.1"/>
    </source>
</evidence>
<feature type="signal peptide" evidence="6">
    <location>
        <begin position="1"/>
        <end position="23"/>
    </location>
</feature>
<dbReference type="InterPro" id="IPR008240">
    <property type="entry name" value="Chorismate_mutase_periplasmic"/>
</dbReference>
<dbReference type="EMBL" id="CP127295">
    <property type="protein sequence ID" value="WIY01619.1"/>
    <property type="molecule type" value="Genomic_DNA"/>
</dbReference>
<feature type="domain" description="Chorismate mutase" evidence="7">
    <location>
        <begin position="38"/>
        <end position="132"/>
    </location>
</feature>
<dbReference type="GO" id="GO:0009697">
    <property type="term" value="P:salicylic acid biosynthetic process"/>
    <property type="evidence" value="ECO:0007669"/>
    <property type="project" value="TreeGrafter"/>
</dbReference>
<comment type="pathway">
    <text evidence="1">Metabolic intermediate biosynthesis; prephenate biosynthesis; prephenate from chorismate: step 1/1.</text>
</comment>
<dbReference type="InterPro" id="IPR051331">
    <property type="entry name" value="Chorismate_mutase-related"/>
</dbReference>